<proteinExistence type="predicted"/>
<feature type="region of interest" description="Disordered" evidence="1">
    <location>
        <begin position="265"/>
        <end position="360"/>
    </location>
</feature>
<protein>
    <submittedName>
        <fullName evidence="2">Uncharacterized protein</fullName>
    </submittedName>
</protein>
<organism evidence="2 3">
    <name type="scientific">Exophiala sideris</name>
    <dbReference type="NCBI Taxonomy" id="1016849"/>
    <lineage>
        <taxon>Eukaryota</taxon>
        <taxon>Fungi</taxon>
        <taxon>Dikarya</taxon>
        <taxon>Ascomycota</taxon>
        <taxon>Pezizomycotina</taxon>
        <taxon>Eurotiomycetes</taxon>
        <taxon>Chaetothyriomycetidae</taxon>
        <taxon>Chaetothyriales</taxon>
        <taxon>Herpotrichiellaceae</taxon>
        <taxon>Exophiala</taxon>
    </lineage>
</organism>
<dbReference type="Proteomes" id="UP000053599">
    <property type="component" value="Unassembled WGS sequence"/>
</dbReference>
<feature type="compositionally biased region" description="Low complexity" evidence="1">
    <location>
        <begin position="291"/>
        <end position="309"/>
    </location>
</feature>
<dbReference type="AlphaFoldDB" id="A0A0D1XGG8"/>
<feature type="compositionally biased region" description="Polar residues" evidence="1">
    <location>
        <begin position="42"/>
        <end position="58"/>
    </location>
</feature>
<feature type="compositionally biased region" description="Basic and acidic residues" evidence="1">
    <location>
        <begin position="335"/>
        <end position="346"/>
    </location>
</feature>
<name>A0A0D1XGG8_9EURO</name>
<reference evidence="2 3" key="1">
    <citation type="submission" date="2015-01" db="EMBL/GenBank/DDBJ databases">
        <title>The Genome Sequence of Exophiala sideris CBS121828.</title>
        <authorList>
            <consortium name="The Broad Institute Genomics Platform"/>
            <person name="Cuomo C."/>
            <person name="de Hoog S."/>
            <person name="Gorbushina A."/>
            <person name="Stielow B."/>
            <person name="Teixiera M."/>
            <person name="Abouelleil A."/>
            <person name="Chapman S.B."/>
            <person name="Priest M."/>
            <person name="Young S.K."/>
            <person name="Wortman J."/>
            <person name="Nusbaum C."/>
            <person name="Birren B."/>
        </authorList>
    </citation>
    <scope>NUCLEOTIDE SEQUENCE [LARGE SCALE GENOMIC DNA]</scope>
    <source>
        <strain evidence="2 3">CBS 121828</strain>
    </source>
</reference>
<gene>
    <name evidence="2" type="ORF">PV11_02812</name>
</gene>
<evidence type="ECO:0000313" key="2">
    <source>
        <dbReference type="EMBL" id="KIV87256.1"/>
    </source>
</evidence>
<evidence type="ECO:0000256" key="1">
    <source>
        <dbReference type="SAM" id="MobiDB-lite"/>
    </source>
</evidence>
<dbReference type="EMBL" id="KN846951">
    <property type="protein sequence ID" value="KIV87256.1"/>
    <property type="molecule type" value="Genomic_DNA"/>
</dbReference>
<feature type="compositionally biased region" description="Low complexity" evidence="1">
    <location>
        <begin position="316"/>
        <end position="327"/>
    </location>
</feature>
<sequence>MDLFERETLSRLSAAPIPLRRAGEAQVSAMSPQDRSEPKATDISQTKSSSTQAGVLQETTEEDELKQKLKDLRQESAERGQKIEELRASQEQAWLTHEKQKSAFANARKGLQEAQAKFQAEAGSLNRAQKVVNTLRTTIESEESTMSRCRSDEEDIAKEVDALAIAREQAARRAEILKLKSFEKTTLAKNAVSKMTFYTKLDRMVQGTATEVMCRDVKNEVFDALTGVTKDDLAKMAKEILAASEELAPGVAAQRAAENYSLATSPGLQKREASGTHGGNNTDTQQPRDTGGSQQVDSSDVQQSGSNGQPRESDELSSGGESSLAESILVTSARDLLRHRAKEDGQRAGQRKRRRTRQGS</sequence>
<accession>A0A0D1XGG8</accession>
<feature type="compositionally biased region" description="Basic residues" evidence="1">
    <location>
        <begin position="349"/>
        <end position="360"/>
    </location>
</feature>
<feature type="compositionally biased region" description="Polar residues" evidence="1">
    <location>
        <begin position="279"/>
        <end position="288"/>
    </location>
</feature>
<dbReference type="HOGENOM" id="CLU_769535_0_0_1"/>
<feature type="region of interest" description="Disordered" evidence="1">
    <location>
        <begin position="1"/>
        <end position="65"/>
    </location>
</feature>
<evidence type="ECO:0000313" key="3">
    <source>
        <dbReference type="Proteomes" id="UP000053599"/>
    </source>
</evidence>